<dbReference type="Proteomes" id="UP000001025">
    <property type="component" value="Chromosome"/>
</dbReference>
<protein>
    <submittedName>
        <fullName evidence="2">Uncharacterized protein</fullName>
    </submittedName>
</protein>
<gene>
    <name evidence="2" type="ordered locus">RB2100</name>
</gene>
<keyword evidence="3" id="KW-1185">Reference proteome</keyword>
<feature type="compositionally biased region" description="Low complexity" evidence="1">
    <location>
        <begin position="15"/>
        <end position="25"/>
    </location>
</feature>
<dbReference type="HOGENOM" id="CLU_2357793_0_0_0"/>
<accession>Q7UWD9</accession>
<dbReference type="KEGG" id="rba:RB2100"/>
<evidence type="ECO:0000256" key="1">
    <source>
        <dbReference type="SAM" id="MobiDB-lite"/>
    </source>
</evidence>
<feature type="region of interest" description="Disordered" evidence="1">
    <location>
        <begin position="15"/>
        <end position="96"/>
    </location>
</feature>
<dbReference type="EMBL" id="BX294136">
    <property type="protein sequence ID" value="CAD72424.1"/>
    <property type="molecule type" value="Genomic_DNA"/>
</dbReference>
<evidence type="ECO:0000313" key="2">
    <source>
        <dbReference type="EMBL" id="CAD72424.1"/>
    </source>
</evidence>
<dbReference type="InParanoid" id="Q7UWD9"/>
<sequence length="96" mass="9899">MFDLVSASVSVAKVADDVSQTTKKQTTTDRRGATSEGFFHTGLTQQAGRGRRDIDPSRGCGTDQIAATSLTDPRGGLGLPQSLPDGGGPANQFCTG</sequence>
<name>Q7UWD9_RHOBA</name>
<proteinExistence type="predicted"/>
<reference evidence="2 3" key="1">
    <citation type="journal article" date="2003" name="Proc. Natl. Acad. Sci. U.S.A.">
        <title>Complete genome sequence of the marine planctomycete Pirellula sp. strain 1.</title>
        <authorList>
            <person name="Gloeckner F.O."/>
            <person name="Kube M."/>
            <person name="Bauer M."/>
            <person name="Teeling H."/>
            <person name="Lombardot T."/>
            <person name="Ludwig W."/>
            <person name="Gade D."/>
            <person name="Beck A."/>
            <person name="Borzym K."/>
            <person name="Heitmann K."/>
            <person name="Rabus R."/>
            <person name="Schlesner H."/>
            <person name="Amann R."/>
            <person name="Reinhardt R."/>
        </authorList>
    </citation>
    <scope>NUCLEOTIDE SEQUENCE [LARGE SCALE GENOMIC DNA]</scope>
    <source>
        <strain evidence="3">DSM 10527 / NCIMB 13988 / SH1</strain>
    </source>
</reference>
<evidence type="ECO:0000313" key="3">
    <source>
        <dbReference type="Proteomes" id="UP000001025"/>
    </source>
</evidence>
<dbReference type="EnsemblBacteria" id="CAD72424">
    <property type="protein sequence ID" value="CAD72424"/>
    <property type="gene ID" value="RB2100"/>
</dbReference>
<organism evidence="2 3">
    <name type="scientific">Rhodopirellula baltica (strain DSM 10527 / NCIMB 13988 / SH1)</name>
    <dbReference type="NCBI Taxonomy" id="243090"/>
    <lineage>
        <taxon>Bacteria</taxon>
        <taxon>Pseudomonadati</taxon>
        <taxon>Planctomycetota</taxon>
        <taxon>Planctomycetia</taxon>
        <taxon>Pirellulales</taxon>
        <taxon>Pirellulaceae</taxon>
        <taxon>Rhodopirellula</taxon>
    </lineage>
</organism>
<dbReference type="AlphaFoldDB" id="Q7UWD9"/>